<dbReference type="Gene3D" id="1.10.10.10">
    <property type="entry name" value="Winged helix-like DNA-binding domain superfamily/Winged helix DNA-binding domain"/>
    <property type="match status" value="2"/>
</dbReference>
<organism evidence="4">
    <name type="scientific">Siphoviridae sp. ctZHD14</name>
    <dbReference type="NCBI Taxonomy" id="2827891"/>
    <lineage>
        <taxon>Viruses</taxon>
        <taxon>Duplodnaviria</taxon>
        <taxon>Heunggongvirae</taxon>
        <taxon>Uroviricota</taxon>
        <taxon>Caudoviricetes</taxon>
    </lineage>
</organism>
<dbReference type="InterPro" id="IPR010896">
    <property type="entry name" value="NUMOD1"/>
</dbReference>
<dbReference type="Pfam" id="PF07453">
    <property type="entry name" value="NUMOD1"/>
    <property type="match status" value="1"/>
</dbReference>
<dbReference type="GO" id="GO:0016788">
    <property type="term" value="F:hydrolase activity, acting on ester bonds"/>
    <property type="evidence" value="ECO:0007669"/>
    <property type="project" value="InterPro"/>
</dbReference>
<keyword evidence="4" id="KW-0255">Endonuclease</keyword>
<dbReference type="SMART" id="SM00497">
    <property type="entry name" value="IENR1"/>
    <property type="match status" value="2"/>
</dbReference>
<feature type="domain" description="Nuclease-associated modular DNA-binding 1" evidence="1">
    <location>
        <begin position="120"/>
        <end position="151"/>
    </location>
</feature>
<feature type="domain" description="HNH nuclease" evidence="3">
    <location>
        <begin position="58"/>
        <end position="101"/>
    </location>
</feature>
<evidence type="ECO:0000259" key="3">
    <source>
        <dbReference type="Pfam" id="PF13392"/>
    </source>
</evidence>
<name>A0A8S5SWW2_9CAUD</name>
<keyword evidence="4" id="KW-0540">Nuclease</keyword>
<evidence type="ECO:0000259" key="1">
    <source>
        <dbReference type="Pfam" id="PF07453"/>
    </source>
</evidence>
<feature type="domain" description="NUMOD4" evidence="2">
    <location>
        <begin position="3"/>
        <end position="49"/>
    </location>
</feature>
<dbReference type="InterPro" id="IPR003615">
    <property type="entry name" value="HNH_nuc"/>
</dbReference>
<keyword evidence="4" id="KW-0378">Hydrolase</keyword>
<dbReference type="Gene3D" id="3.90.75.20">
    <property type="match status" value="1"/>
</dbReference>
<proteinExistence type="predicted"/>
<dbReference type="InterPro" id="IPR010902">
    <property type="entry name" value="NUMOD4"/>
</dbReference>
<protein>
    <submittedName>
        <fullName evidence="4">Homing endonuclease</fullName>
    </submittedName>
</protein>
<dbReference type="EMBL" id="BK032687">
    <property type="protein sequence ID" value="DAF55175.1"/>
    <property type="molecule type" value="Genomic_DNA"/>
</dbReference>
<accession>A0A8S5SWW2</accession>
<dbReference type="SUPFAM" id="SSF54060">
    <property type="entry name" value="His-Me finger endonucleases"/>
    <property type="match status" value="1"/>
</dbReference>
<dbReference type="InterPro" id="IPR044925">
    <property type="entry name" value="His-Me_finger_sf"/>
</dbReference>
<dbReference type="Pfam" id="PF07463">
    <property type="entry name" value="NUMOD4"/>
    <property type="match status" value="1"/>
</dbReference>
<dbReference type="GO" id="GO:0004519">
    <property type="term" value="F:endonuclease activity"/>
    <property type="evidence" value="ECO:0007669"/>
    <property type="project" value="UniProtKB-KW"/>
</dbReference>
<evidence type="ECO:0000313" key="4">
    <source>
        <dbReference type="EMBL" id="DAF55175.1"/>
    </source>
</evidence>
<dbReference type="InterPro" id="IPR036388">
    <property type="entry name" value="WH-like_DNA-bd_sf"/>
</dbReference>
<sequence length="232" mass="27295">MKEQWKKIFINGQVTVYSVSNLGRVRNDKKMTMLEGYVNNNGYSMVHLRNRIDKMCSVHRLVMKAFEPCEEMDDLQINHIDGDKQNNTVSNLEWCDALYNVRHAFRTGLQPKEFRETYCYDLDGNFLKGYECATDAAKDLNIDESNILRCLNEEQSHYLSWQFKSYKKDKIDEWSNPHKNQVYVYFDNGQFYKAYKSQVECAKDLGLGTASVSRYIRGIRKLPDFVFSRIPL</sequence>
<evidence type="ECO:0000259" key="2">
    <source>
        <dbReference type="Pfam" id="PF07463"/>
    </source>
</evidence>
<dbReference type="Pfam" id="PF13392">
    <property type="entry name" value="HNH_3"/>
    <property type="match status" value="1"/>
</dbReference>
<dbReference type="InterPro" id="IPR003647">
    <property type="entry name" value="Intron_nuc_1_rpt"/>
</dbReference>
<reference evidence="4" key="1">
    <citation type="journal article" date="2021" name="Proc. Natl. Acad. Sci. U.S.A.">
        <title>A Catalog of Tens of Thousands of Viruses from Human Metagenomes Reveals Hidden Associations with Chronic Diseases.</title>
        <authorList>
            <person name="Tisza M.J."/>
            <person name="Buck C.B."/>
        </authorList>
    </citation>
    <scope>NUCLEOTIDE SEQUENCE</scope>
    <source>
        <strain evidence="4">CtZHD14</strain>
    </source>
</reference>